<protein>
    <submittedName>
        <fullName evidence="1">Uncharacterized protein</fullName>
    </submittedName>
</protein>
<proteinExistence type="predicted"/>
<keyword evidence="2" id="KW-1185">Reference proteome</keyword>
<reference evidence="2" key="1">
    <citation type="submission" date="2019-06" db="EMBL/GenBank/DDBJ databases">
        <title>Complete genome sequence of Stenotrophomonas phage Mendera.</title>
        <authorList>
            <person name="Garza K."/>
            <person name="Newkirk H."/>
            <person name="Moreland R."/>
            <person name="Liu M."/>
            <person name="Ramsey J."/>
            <person name="Gonzalez C.F."/>
            <person name="Leavitt J."/>
        </authorList>
    </citation>
    <scope>NUCLEOTIDE SEQUENCE [LARGE SCALE GENOMIC DNA]</scope>
</reference>
<sequence length="64" mass="7553">MKWRPWLTLKVAKTKGDRHWWTRTGDGFKLHSWFSIHTVENEEDQCTILQVIAGPILLNIASKY</sequence>
<organism evidence="1 2">
    <name type="scientific">Stenotrophomonas phage Mendera</name>
    <dbReference type="NCBI Taxonomy" id="2650877"/>
    <lineage>
        <taxon>Viruses</taxon>
        <taxon>Duplodnaviria</taxon>
        <taxon>Heunggongvirae</taxon>
        <taxon>Uroviricota</taxon>
        <taxon>Caudoviricetes</taxon>
        <taxon>Menderavirus</taxon>
        <taxon>Menderavirus mendera</taxon>
    </lineage>
</organism>
<gene>
    <name evidence="1" type="ORF">CPT_Mendera_122</name>
</gene>
<name>A0A5P8PIV5_9CAUD</name>
<dbReference type="Proteomes" id="UP000326601">
    <property type="component" value="Segment"/>
</dbReference>
<evidence type="ECO:0000313" key="2">
    <source>
        <dbReference type="Proteomes" id="UP000326601"/>
    </source>
</evidence>
<dbReference type="EMBL" id="MN098328">
    <property type="protein sequence ID" value="QFR56668.1"/>
    <property type="molecule type" value="Genomic_DNA"/>
</dbReference>
<accession>A0A5P8PIV5</accession>
<evidence type="ECO:0000313" key="1">
    <source>
        <dbReference type="EMBL" id="QFR56668.1"/>
    </source>
</evidence>